<organism evidence="1 2">
    <name type="scientific">Thermocoleostomius sinensis A174</name>
    <dbReference type="NCBI Taxonomy" id="2016057"/>
    <lineage>
        <taxon>Bacteria</taxon>
        <taxon>Bacillati</taxon>
        <taxon>Cyanobacteriota</taxon>
        <taxon>Cyanophyceae</taxon>
        <taxon>Oculatellales</taxon>
        <taxon>Oculatellaceae</taxon>
        <taxon>Thermocoleostomius</taxon>
    </lineage>
</organism>
<gene>
    <name evidence="1" type="ORF">OXH18_06890</name>
</gene>
<dbReference type="KEGG" id="tsin:OXH18_06890"/>
<evidence type="ECO:0000313" key="2">
    <source>
        <dbReference type="Proteomes" id="UP001163152"/>
    </source>
</evidence>
<protein>
    <submittedName>
        <fullName evidence="1">Uncharacterized protein</fullName>
    </submittedName>
</protein>
<accession>A0A9E8ZE66</accession>
<sequence>MKSYDYSRSNYVLISSKELDTFIEDTQARQRQFSLRRSFERIWNLLLSAFAESSEPKIYQKHDRDGNVYFKVYDPVTHQTEILTTEQEVRVWLDQRYYQ</sequence>
<proteinExistence type="predicted"/>
<evidence type="ECO:0000313" key="1">
    <source>
        <dbReference type="EMBL" id="WAL61704.1"/>
    </source>
</evidence>
<reference evidence="1" key="1">
    <citation type="submission" date="2022-12" db="EMBL/GenBank/DDBJ databases">
        <title>Polyphasic identification of a Novel Hot-Spring Cyanobacterium Ocullathermofonsia sinensis gen nov. sp. nov. and Genomic Insights on its Adaptations to the Thermal Habitat.</title>
        <authorList>
            <person name="Daroch M."/>
            <person name="Tang J."/>
            <person name="Jiang Y."/>
        </authorList>
    </citation>
    <scope>NUCLEOTIDE SEQUENCE</scope>
    <source>
        <strain evidence="1">PKUAC-SCTA174</strain>
    </source>
</reference>
<keyword evidence="2" id="KW-1185">Reference proteome</keyword>
<dbReference type="RefSeq" id="WP_268611738.1">
    <property type="nucleotide sequence ID" value="NZ_CP113797.1"/>
</dbReference>
<name>A0A9E8ZE66_9CYAN</name>
<dbReference type="EMBL" id="CP113797">
    <property type="protein sequence ID" value="WAL61704.1"/>
    <property type="molecule type" value="Genomic_DNA"/>
</dbReference>
<dbReference type="Proteomes" id="UP001163152">
    <property type="component" value="Chromosome"/>
</dbReference>
<dbReference type="AlphaFoldDB" id="A0A9E8ZE66"/>